<keyword evidence="1" id="KW-0812">Transmembrane</keyword>
<evidence type="ECO:0000313" key="2">
    <source>
        <dbReference type="Proteomes" id="UP000504604"/>
    </source>
</evidence>
<feature type="transmembrane region" description="Helical" evidence="1">
    <location>
        <begin position="12"/>
        <end position="40"/>
    </location>
</feature>
<name>A0A8M8UZD5_SESIN</name>
<keyword evidence="2" id="KW-1185">Reference proteome</keyword>
<dbReference type="AlphaFoldDB" id="A0A8M8UZD5"/>
<dbReference type="KEGG" id="sind:105162293"/>
<keyword evidence="1" id="KW-1133">Transmembrane helix</keyword>
<gene>
    <name evidence="3" type="primary">LOC105162293</name>
</gene>
<organism evidence="2 3">
    <name type="scientific">Sesamum indicum</name>
    <name type="common">Oriental sesame</name>
    <name type="synonym">Sesamum orientale</name>
    <dbReference type="NCBI Taxonomy" id="4182"/>
    <lineage>
        <taxon>Eukaryota</taxon>
        <taxon>Viridiplantae</taxon>
        <taxon>Streptophyta</taxon>
        <taxon>Embryophyta</taxon>
        <taxon>Tracheophyta</taxon>
        <taxon>Spermatophyta</taxon>
        <taxon>Magnoliopsida</taxon>
        <taxon>eudicotyledons</taxon>
        <taxon>Gunneridae</taxon>
        <taxon>Pentapetalae</taxon>
        <taxon>asterids</taxon>
        <taxon>lamiids</taxon>
        <taxon>Lamiales</taxon>
        <taxon>Pedaliaceae</taxon>
        <taxon>Sesamum</taxon>
    </lineage>
</organism>
<sequence>MRSREWRMYVKILFIVHAYLIPTLIVWVSTLVIFIIGGIMRSRKWEILCRNIEVVWIYSLFCLELCGYNSSRLTIFMKTAMLCGIRYKLCVFMNAKLPDDATRAPFHAITLLETFELNSLELEDYDKHWCKDSHLKNKDDITLLGWNYTGFMILC</sequence>
<protein>
    <submittedName>
        <fullName evidence="3">Uncharacterized protein LOC105162293</fullName>
    </submittedName>
</protein>
<reference evidence="3" key="1">
    <citation type="submission" date="2025-08" db="UniProtKB">
        <authorList>
            <consortium name="RefSeq"/>
        </authorList>
    </citation>
    <scope>IDENTIFICATION</scope>
</reference>
<evidence type="ECO:0000313" key="3">
    <source>
        <dbReference type="RefSeq" id="XP_020549281.1"/>
    </source>
</evidence>
<accession>A0A8M8UZD5</accession>
<evidence type="ECO:0000256" key="1">
    <source>
        <dbReference type="SAM" id="Phobius"/>
    </source>
</evidence>
<dbReference type="RefSeq" id="XP_020549281.1">
    <property type="nucleotide sequence ID" value="XM_020693622.1"/>
</dbReference>
<keyword evidence="1" id="KW-0472">Membrane</keyword>
<proteinExistence type="predicted"/>
<dbReference type="OrthoDB" id="10071381at2759"/>
<dbReference type="Proteomes" id="UP000504604">
    <property type="component" value="Linkage group LG5"/>
</dbReference>
<dbReference type="GeneID" id="105162293"/>